<dbReference type="Gene3D" id="3.40.1160.10">
    <property type="entry name" value="Acetylglutamate kinase-like"/>
    <property type="match status" value="1"/>
</dbReference>
<name>A0A6J6N4T6_9ZZZZ</name>
<dbReference type="EMBL" id="CAEZYD010000026">
    <property type="protein sequence ID" value="CAB4718955.1"/>
    <property type="molecule type" value="Genomic_DNA"/>
</dbReference>
<dbReference type="EMBL" id="CAFBMA010000022">
    <property type="protein sequence ID" value="CAB4904801.1"/>
    <property type="molecule type" value="Genomic_DNA"/>
</dbReference>
<dbReference type="EMBL" id="CAFAAZ010000008">
    <property type="protein sequence ID" value="CAB4823152.1"/>
    <property type="molecule type" value="Genomic_DNA"/>
</dbReference>
<evidence type="ECO:0000313" key="14">
    <source>
        <dbReference type="EMBL" id="CAB5033642.1"/>
    </source>
</evidence>
<dbReference type="EMBL" id="CAFBPT010000015">
    <property type="protein sequence ID" value="CAB5033642.1"/>
    <property type="molecule type" value="Genomic_DNA"/>
</dbReference>
<feature type="domain" description="Aspartate/glutamate/uridylate kinase" evidence="8">
    <location>
        <begin position="4"/>
        <end position="231"/>
    </location>
</feature>
<accession>A0A6J6N4T6</accession>
<evidence type="ECO:0000313" key="13">
    <source>
        <dbReference type="EMBL" id="CAB4965323.1"/>
    </source>
</evidence>
<evidence type="ECO:0000313" key="10">
    <source>
        <dbReference type="EMBL" id="CAB4718955.1"/>
    </source>
</evidence>
<keyword evidence="7" id="KW-0067">ATP-binding</keyword>
<keyword evidence="1" id="KW-0963">Cytoplasm</keyword>
<dbReference type="PANTHER" id="PTHR43654:SF1">
    <property type="entry name" value="ISOPENTENYL PHOSPHATE KINASE"/>
    <property type="match status" value="1"/>
</dbReference>
<keyword evidence="2" id="KW-0028">Amino-acid biosynthesis</keyword>
<dbReference type="Pfam" id="PF00696">
    <property type="entry name" value="AA_kinase"/>
    <property type="match status" value="1"/>
</dbReference>
<dbReference type="GO" id="GO:0004349">
    <property type="term" value="F:glutamate 5-kinase activity"/>
    <property type="evidence" value="ECO:0007669"/>
    <property type="project" value="InterPro"/>
</dbReference>
<dbReference type="GO" id="GO:0005829">
    <property type="term" value="C:cytosol"/>
    <property type="evidence" value="ECO:0007669"/>
    <property type="project" value="TreeGrafter"/>
</dbReference>
<dbReference type="InterPro" id="IPR036393">
    <property type="entry name" value="AceGlu_kinase-like_sf"/>
</dbReference>
<dbReference type="InterPro" id="IPR001048">
    <property type="entry name" value="Asp/Glu/Uridylate_kinase"/>
</dbReference>
<dbReference type="HAMAP" id="MF_00456">
    <property type="entry name" value="ProB"/>
    <property type="match status" value="1"/>
</dbReference>
<dbReference type="PROSITE" id="PS00902">
    <property type="entry name" value="GLUTAMATE_5_KINASE"/>
    <property type="match status" value="1"/>
</dbReference>
<reference evidence="9" key="1">
    <citation type="submission" date="2020-05" db="EMBL/GenBank/DDBJ databases">
        <authorList>
            <person name="Chiriac C."/>
            <person name="Salcher M."/>
            <person name="Ghai R."/>
            <person name="Kavagutti S V."/>
        </authorList>
    </citation>
    <scope>NUCLEOTIDE SEQUENCE</scope>
</reference>
<protein>
    <submittedName>
        <fullName evidence="9">Unannotated protein</fullName>
    </submittedName>
</protein>
<keyword evidence="4" id="KW-0808">Transferase</keyword>
<dbReference type="CDD" id="cd04242">
    <property type="entry name" value="AAK_G5K_ProB"/>
    <property type="match status" value="1"/>
</dbReference>
<dbReference type="EMBL" id="CAFBNU010000007">
    <property type="protein sequence ID" value="CAB4965323.1"/>
    <property type="molecule type" value="Genomic_DNA"/>
</dbReference>
<evidence type="ECO:0000256" key="2">
    <source>
        <dbReference type="ARBA" id="ARBA00022605"/>
    </source>
</evidence>
<dbReference type="EMBL" id="CAEZXD010000037">
    <property type="protein sequence ID" value="CAB4681162.1"/>
    <property type="molecule type" value="Genomic_DNA"/>
</dbReference>
<dbReference type="PRINTS" id="PR00474">
    <property type="entry name" value="GLU5KINASE"/>
</dbReference>
<evidence type="ECO:0000313" key="11">
    <source>
        <dbReference type="EMBL" id="CAB4823152.1"/>
    </source>
</evidence>
<evidence type="ECO:0000259" key="8">
    <source>
        <dbReference type="Pfam" id="PF00696"/>
    </source>
</evidence>
<proteinExistence type="inferred from homology"/>
<dbReference type="AlphaFoldDB" id="A0A6J6N4T6"/>
<evidence type="ECO:0000313" key="9">
    <source>
        <dbReference type="EMBL" id="CAB4681162.1"/>
    </source>
</evidence>
<dbReference type="InterPro" id="IPR001057">
    <property type="entry name" value="Glu/AcGlu_kinase"/>
</dbReference>
<dbReference type="GO" id="GO:0008652">
    <property type="term" value="P:amino acid biosynthetic process"/>
    <property type="evidence" value="ECO:0007669"/>
    <property type="project" value="UniProtKB-KW"/>
</dbReference>
<dbReference type="SUPFAM" id="SSF53633">
    <property type="entry name" value="Carbamate kinase-like"/>
    <property type="match status" value="1"/>
</dbReference>
<gene>
    <name evidence="9" type="ORF">UFOPK2343_01119</name>
    <name evidence="10" type="ORF">UFOPK2652_01283</name>
    <name evidence="11" type="ORF">UFOPK3128_00945</name>
    <name evidence="12" type="ORF">UFOPK3511_01272</name>
    <name evidence="13" type="ORF">UFOPK3880_00805</name>
    <name evidence="14" type="ORF">UFOPK4146_01276</name>
</gene>
<organism evidence="9">
    <name type="scientific">freshwater metagenome</name>
    <dbReference type="NCBI Taxonomy" id="449393"/>
    <lineage>
        <taxon>unclassified sequences</taxon>
        <taxon>metagenomes</taxon>
        <taxon>ecological metagenomes</taxon>
    </lineage>
</organism>
<dbReference type="GO" id="GO:0005524">
    <property type="term" value="F:ATP binding"/>
    <property type="evidence" value="ECO:0007669"/>
    <property type="project" value="UniProtKB-KW"/>
</dbReference>
<evidence type="ECO:0000256" key="4">
    <source>
        <dbReference type="ARBA" id="ARBA00022679"/>
    </source>
</evidence>
<dbReference type="InterPro" id="IPR011529">
    <property type="entry name" value="Glu_5kinase"/>
</dbReference>
<dbReference type="FunFam" id="3.40.1160.10:FF:000006">
    <property type="entry name" value="Glutamate 5-kinase"/>
    <property type="match status" value="1"/>
</dbReference>
<evidence type="ECO:0000256" key="3">
    <source>
        <dbReference type="ARBA" id="ARBA00022650"/>
    </source>
</evidence>
<dbReference type="InterPro" id="IPR019797">
    <property type="entry name" value="Glutamate_5-kinase_CS"/>
</dbReference>
<evidence type="ECO:0000256" key="5">
    <source>
        <dbReference type="ARBA" id="ARBA00022741"/>
    </source>
</evidence>
<keyword evidence="3" id="KW-0641">Proline biosynthesis</keyword>
<dbReference type="PIRSF" id="PIRSF000729">
    <property type="entry name" value="GK"/>
    <property type="match status" value="1"/>
</dbReference>
<keyword evidence="5" id="KW-0547">Nucleotide-binding</keyword>
<evidence type="ECO:0000256" key="7">
    <source>
        <dbReference type="ARBA" id="ARBA00022840"/>
    </source>
</evidence>
<dbReference type="NCBIfam" id="TIGR01027">
    <property type="entry name" value="proB"/>
    <property type="match status" value="1"/>
</dbReference>
<evidence type="ECO:0000256" key="6">
    <source>
        <dbReference type="ARBA" id="ARBA00022777"/>
    </source>
</evidence>
<dbReference type="PANTHER" id="PTHR43654">
    <property type="entry name" value="GLUTAMATE 5-KINASE"/>
    <property type="match status" value="1"/>
</dbReference>
<evidence type="ECO:0000313" key="12">
    <source>
        <dbReference type="EMBL" id="CAB4904801.1"/>
    </source>
</evidence>
<dbReference type="InterPro" id="IPR041739">
    <property type="entry name" value="G5K_ProB"/>
</dbReference>
<keyword evidence="6" id="KW-0418">Kinase</keyword>
<sequence length="255" mass="26136">MDAKRIVIKVGSSTLTGDAGTSLNGAAVAKLVDVVAGLKSSGKEVIIVTSAAVAAGMAPLGLTERPTDLATQQASASVGQGLLIAKYSAEFSRHNIVVSQVLVTGADLSIELYNENAKRTLMRLLELGVVPIINENDSVGTEELRLGDNDRLSALILELIKADLLVLVSDIDALYDAPPTQSGANRIAKVTDFKELVAIDIGGVGTSGVGSGGMVTKIKAAEIATANGANMLLTDLAHLGDALSGKDVGTLFTAK</sequence>
<dbReference type="InterPro" id="IPR005715">
    <property type="entry name" value="Glu_5kinase/COase_Synthase"/>
</dbReference>
<evidence type="ECO:0000256" key="1">
    <source>
        <dbReference type="ARBA" id="ARBA00022490"/>
    </source>
</evidence>